<name>A0A1H4D8Q4_9ACTO</name>
<dbReference type="EMBL" id="FNQV01000015">
    <property type="protein sequence ID" value="SEA68789.1"/>
    <property type="molecule type" value="Genomic_DNA"/>
</dbReference>
<evidence type="ECO:0000259" key="1">
    <source>
        <dbReference type="Pfam" id="PF20058"/>
    </source>
</evidence>
<proteinExistence type="predicted"/>
<feature type="domain" description="DUF6457" evidence="1">
    <location>
        <begin position="9"/>
        <end position="80"/>
    </location>
</feature>
<dbReference type="Proteomes" id="UP000199288">
    <property type="component" value="Unassembled WGS sequence"/>
</dbReference>
<dbReference type="AlphaFoldDB" id="A0A1H4D8Q4"/>
<gene>
    <name evidence="2" type="ORF">SAMN02910418_02176</name>
</gene>
<dbReference type="InterPro" id="IPR045598">
    <property type="entry name" value="DUF6457"/>
</dbReference>
<evidence type="ECO:0000313" key="2">
    <source>
        <dbReference type="EMBL" id="SEA68789.1"/>
    </source>
</evidence>
<keyword evidence="3" id="KW-1185">Reference proteome</keyword>
<reference evidence="3" key="1">
    <citation type="submission" date="2016-10" db="EMBL/GenBank/DDBJ databases">
        <authorList>
            <person name="Varghese N."/>
            <person name="Submissions S."/>
        </authorList>
    </citation>
    <scope>NUCLEOTIDE SEQUENCE [LARGE SCALE GENOMIC DNA]</scope>
    <source>
        <strain evidence="3">KPR-1</strain>
    </source>
</reference>
<dbReference type="Pfam" id="PF20058">
    <property type="entry name" value="DUF6457"/>
    <property type="match status" value="1"/>
</dbReference>
<evidence type="ECO:0000313" key="3">
    <source>
        <dbReference type="Proteomes" id="UP000199288"/>
    </source>
</evidence>
<accession>A0A1H4D8Q4</accession>
<dbReference type="RefSeq" id="WP_222842480.1">
    <property type="nucleotide sequence ID" value="NZ_FNQV01000015.1"/>
</dbReference>
<organism evidence="2 3">
    <name type="scientific">Bowdeniella nasicola</name>
    <dbReference type="NCBI Taxonomy" id="208480"/>
    <lineage>
        <taxon>Bacteria</taxon>
        <taxon>Bacillati</taxon>
        <taxon>Actinomycetota</taxon>
        <taxon>Actinomycetes</taxon>
        <taxon>Actinomycetales</taxon>
        <taxon>Actinomycetaceae</taxon>
        <taxon>Bowdeniella</taxon>
    </lineage>
</organism>
<sequence>MAKMSEEEKMAVMHAWLDDVCTTLDLDRAVLDHVTPQMLDLIRIVAHGPSRPGAPMTALLVGLDAGIRYGRAEADATGEGGAADPNLALAALIRDDIDAVTALVSAQEHDA</sequence>
<protein>
    <recommendedName>
        <fullName evidence="1">DUF6457 domain-containing protein</fullName>
    </recommendedName>
</protein>